<protein>
    <submittedName>
        <fullName evidence="2">Uncharacterized protein</fullName>
    </submittedName>
</protein>
<evidence type="ECO:0000313" key="2">
    <source>
        <dbReference type="EMBL" id="NVL11934.1"/>
    </source>
</evidence>
<sequence>MDAKSAARFKQHAERVIEELSLALTLAKEGSPTDELLRLRTSIGDIIARVDTMLLESIYKDHPDLMV</sequence>
<evidence type="ECO:0000313" key="1">
    <source>
        <dbReference type="EMBL" id="MBO1431817.1"/>
    </source>
</evidence>
<dbReference type="EMBL" id="JAGEPA010000001">
    <property type="protein sequence ID" value="MBO1431817.1"/>
    <property type="molecule type" value="Genomic_DNA"/>
</dbReference>
<proteinExistence type="predicted"/>
<comment type="caution">
    <text evidence="2">The sequence shown here is derived from an EMBL/GenBank/DDBJ whole genome shotgun (WGS) entry which is preliminary data.</text>
</comment>
<dbReference type="Proteomes" id="UP000692816">
    <property type="component" value="Unassembled WGS sequence"/>
</dbReference>
<gene>
    <name evidence="2" type="ORF">HU230_41045</name>
    <name evidence="1" type="ORF">J4P68_20510</name>
</gene>
<reference evidence="1" key="2">
    <citation type="journal article" date="2021" name="Int. J. Syst. Evol. Microbiol.">
        <title>Bradyrhizobium septentrionale sp. nov. (sv. septentrionale) and Bradyrhizobium quebecense sp. nov. (sv. septentrionale) associated with legumes native to Canada possess rearranged symbiosis genes and numerous insertion sequences.</title>
        <authorList>
            <person name="Bromfield E.S.P."/>
            <person name="Cloutier S."/>
        </authorList>
    </citation>
    <scope>NUCLEOTIDE SEQUENCE</scope>
    <source>
        <strain evidence="1">12S5</strain>
    </source>
</reference>
<evidence type="ECO:0000313" key="3">
    <source>
        <dbReference type="Proteomes" id="UP000692816"/>
    </source>
</evidence>
<organism evidence="2">
    <name type="scientific">Bradyrhizobium quebecense</name>
    <dbReference type="NCBI Taxonomy" id="2748629"/>
    <lineage>
        <taxon>Bacteria</taxon>
        <taxon>Pseudomonadati</taxon>
        <taxon>Pseudomonadota</taxon>
        <taxon>Alphaproteobacteria</taxon>
        <taxon>Hyphomicrobiales</taxon>
        <taxon>Nitrobacteraceae</taxon>
        <taxon>Bradyrhizobium</taxon>
    </lineage>
</organism>
<reference evidence="2" key="1">
    <citation type="submission" date="2020-06" db="EMBL/GenBank/DDBJ databases">
        <title>Whole Genome Sequence of Bradyrhizobium sp. Strain 66S1MB.</title>
        <authorList>
            <person name="Bromfield E."/>
            <person name="Cloutier S."/>
        </authorList>
    </citation>
    <scope>NUCLEOTIDE SEQUENCE</scope>
    <source>
        <strain evidence="2">66S1MB</strain>
    </source>
</reference>
<accession>A0A939RNP3</accession>
<dbReference type="RefSeq" id="WP_176534772.1">
    <property type="nucleotide sequence ID" value="NZ_CP088022.1"/>
</dbReference>
<keyword evidence="3" id="KW-1185">Reference proteome</keyword>
<name>A0A939RNP3_9BRAD</name>
<dbReference type="AlphaFoldDB" id="A0A939RNP3"/>
<dbReference type="EMBL" id="JABWSX010000001">
    <property type="protein sequence ID" value="NVL11934.1"/>
    <property type="molecule type" value="Genomic_DNA"/>
</dbReference>